<sequence>MNLLVVVVVLVLTGWVRMGYEHALSEELERERVLTPAFDMESRAGLSQKGFIATFGSLRPTLAALTVLSSSKHHTNQDWTALEGAIETSVMLDPYNPYYWDLGAWHMAYNAAGSYQKNEEYAPLRRQRLFKESIYTGDSLLERGIHANPEDLGLRLQRARLWSSVHRIQDFPRVVEILQRALTELELSDQQRLMLQSDLFYTLMRMPEKVQEAYALGRWLYESAPSTRVPSLVNGLCALQMHPKVKVDEPIGMAQLYGNKANAIRLVSNYLRDEDPVKPRYGMQALLDRLRAEPPSK</sequence>
<protein>
    <recommendedName>
        <fullName evidence="3">DUF4034 domain-containing protein</fullName>
    </recommendedName>
</protein>
<accession>A0ABW4Z7F6</accession>
<reference evidence="2" key="1">
    <citation type="journal article" date="2019" name="Int. J. Syst. Evol. Microbiol.">
        <title>The Global Catalogue of Microorganisms (GCM) 10K type strain sequencing project: providing services to taxonomists for standard genome sequencing and annotation.</title>
        <authorList>
            <consortium name="The Broad Institute Genomics Platform"/>
            <consortium name="The Broad Institute Genome Sequencing Center for Infectious Disease"/>
            <person name="Wu L."/>
            <person name="Ma J."/>
        </authorList>
    </citation>
    <scope>NUCLEOTIDE SEQUENCE [LARGE SCALE GENOMIC DNA]</scope>
    <source>
        <strain evidence="2">CCUG 57942</strain>
    </source>
</reference>
<evidence type="ECO:0000313" key="2">
    <source>
        <dbReference type="Proteomes" id="UP001597389"/>
    </source>
</evidence>
<comment type="caution">
    <text evidence="1">The sequence shown here is derived from an EMBL/GenBank/DDBJ whole genome shotgun (WGS) entry which is preliminary data.</text>
</comment>
<organism evidence="1 2">
    <name type="scientific">Rubritalea tangerina</name>
    <dbReference type="NCBI Taxonomy" id="430798"/>
    <lineage>
        <taxon>Bacteria</taxon>
        <taxon>Pseudomonadati</taxon>
        <taxon>Verrucomicrobiota</taxon>
        <taxon>Verrucomicrobiia</taxon>
        <taxon>Verrucomicrobiales</taxon>
        <taxon>Rubritaleaceae</taxon>
        <taxon>Rubritalea</taxon>
    </lineage>
</organism>
<dbReference type="Proteomes" id="UP001597389">
    <property type="component" value="Unassembled WGS sequence"/>
</dbReference>
<gene>
    <name evidence="1" type="ORF">ACFSW8_02880</name>
</gene>
<dbReference type="EMBL" id="JBHUJB010000013">
    <property type="protein sequence ID" value="MFD2157838.1"/>
    <property type="molecule type" value="Genomic_DNA"/>
</dbReference>
<name>A0ABW4Z7F6_9BACT</name>
<dbReference type="RefSeq" id="WP_377085981.1">
    <property type="nucleotide sequence ID" value="NZ_JBHSJL010000013.1"/>
</dbReference>
<keyword evidence="2" id="KW-1185">Reference proteome</keyword>
<evidence type="ECO:0000313" key="1">
    <source>
        <dbReference type="EMBL" id="MFD2157838.1"/>
    </source>
</evidence>
<proteinExistence type="predicted"/>
<evidence type="ECO:0008006" key="3">
    <source>
        <dbReference type="Google" id="ProtNLM"/>
    </source>
</evidence>